<feature type="domain" description="Solute-binding protein family 5" evidence="5">
    <location>
        <begin position="63"/>
        <end position="452"/>
    </location>
</feature>
<dbReference type="NCBIfam" id="NF045467">
    <property type="entry name" value="Opp4A"/>
    <property type="match status" value="1"/>
</dbReference>
<comment type="similarity">
    <text evidence="2">Belongs to the bacterial solute-binding protein 5 family.</text>
</comment>
<dbReference type="SUPFAM" id="SSF53850">
    <property type="entry name" value="Periplasmic binding protein-like II"/>
    <property type="match status" value="1"/>
</dbReference>
<evidence type="ECO:0000256" key="2">
    <source>
        <dbReference type="ARBA" id="ARBA00005695"/>
    </source>
</evidence>
<comment type="caution">
    <text evidence="6">The sequence shown here is derived from an EMBL/GenBank/DDBJ whole genome shotgun (WGS) entry which is preliminary data.</text>
</comment>
<evidence type="ECO:0000313" key="6">
    <source>
        <dbReference type="EMBL" id="NHN32189.1"/>
    </source>
</evidence>
<dbReference type="Pfam" id="PF00496">
    <property type="entry name" value="SBP_bac_5"/>
    <property type="match status" value="1"/>
</dbReference>
<dbReference type="Gene3D" id="3.90.76.10">
    <property type="entry name" value="Dipeptide-binding Protein, Domain 1"/>
    <property type="match status" value="1"/>
</dbReference>
<keyword evidence="7" id="KW-1185">Reference proteome</keyword>
<keyword evidence="4" id="KW-0732">Signal</keyword>
<dbReference type="InterPro" id="IPR023765">
    <property type="entry name" value="SBP_5_CS"/>
</dbReference>
<evidence type="ECO:0000259" key="5">
    <source>
        <dbReference type="Pfam" id="PF00496"/>
    </source>
</evidence>
<evidence type="ECO:0000256" key="3">
    <source>
        <dbReference type="ARBA" id="ARBA00022448"/>
    </source>
</evidence>
<accession>A0ABX0J755</accession>
<dbReference type="EMBL" id="JAAOIW010000007">
    <property type="protein sequence ID" value="NHN32189.1"/>
    <property type="molecule type" value="Genomic_DNA"/>
</dbReference>
<sequence length="545" mass="61178">MSVKNEGQPVDGVLNYGLVSNTPFEGTLNTALYKGAPDAELLQFFDESLFHTNGDYEITNEGAATFELSSDKKSMTIRIKDNVKWHDGEPVKAEDLEYAYLVIGNKDYTGVRYGSELIQDVVGMDVYHSGSAPSISGIKVVDAKTLTIAWNHANPSLLTGIWASPFPKHYLKDIAINQLAQSDKIRKSPIGFGPFKLNKIVSGESVEFVRNEEYWAGKPSLKGVIVKVVSPQVVLQSLKKGDIDLAEFPTDQYTTAKGTKNLQFIGKIDSAYTYIGFKLGHWDAQKEQSVMDNPKFQNKKLRQAMAYAMDNQSVGDKLYHGLRFPATTLIPPSFMGYHDKTAKGYTFDPEKAKKLLDEAGYIDKDGDKLREDPEGKKFTVNFLMMSGGDIAEPLAKFYMQGWKEVGLDVQLVDGRLTEFNSFYDRVQKDDPKVDIFAAAWSTGSDVDPYGLYGRDVLFNYTHWVHDKNDELLAKGHSEQAFNKEYRKDIYNQWQALMSEEVPLIPTLYRSGIYAVNNRVKNLSVDPSSTLTWKDVSVTAEKPQVE</sequence>
<dbReference type="Gene3D" id="3.10.105.10">
    <property type="entry name" value="Dipeptide-binding Protein, Domain 3"/>
    <property type="match status" value="1"/>
</dbReference>
<evidence type="ECO:0000256" key="1">
    <source>
        <dbReference type="ARBA" id="ARBA00004193"/>
    </source>
</evidence>
<dbReference type="PROSITE" id="PS01040">
    <property type="entry name" value="SBP_BACTERIAL_5"/>
    <property type="match status" value="1"/>
</dbReference>
<comment type="subcellular location">
    <subcellularLocation>
        <location evidence="1">Cell membrane</location>
        <topology evidence="1">Lipid-anchor</topology>
    </subcellularLocation>
</comment>
<reference evidence="6" key="1">
    <citation type="submission" date="2020-03" db="EMBL/GenBank/DDBJ databases">
        <title>Draft sequencing of Paenibacilllus sp. S3N08.</title>
        <authorList>
            <person name="Kim D.-U."/>
        </authorList>
    </citation>
    <scope>NUCLEOTIDE SEQUENCE</scope>
    <source>
        <strain evidence="6">S3N08</strain>
    </source>
</reference>
<dbReference type="Gene3D" id="3.40.190.10">
    <property type="entry name" value="Periplasmic binding protein-like II"/>
    <property type="match status" value="1"/>
</dbReference>
<protein>
    <submittedName>
        <fullName evidence="6">Oligopeptide ABC transporter substrate-binding protein</fullName>
    </submittedName>
</protein>
<dbReference type="InterPro" id="IPR039424">
    <property type="entry name" value="SBP_5"/>
</dbReference>
<evidence type="ECO:0000256" key="4">
    <source>
        <dbReference type="ARBA" id="ARBA00022729"/>
    </source>
</evidence>
<organism evidence="6 7">
    <name type="scientific">Paenibacillus agricola</name>
    <dbReference type="NCBI Taxonomy" id="2716264"/>
    <lineage>
        <taxon>Bacteria</taxon>
        <taxon>Bacillati</taxon>
        <taxon>Bacillota</taxon>
        <taxon>Bacilli</taxon>
        <taxon>Bacillales</taxon>
        <taxon>Paenibacillaceae</taxon>
        <taxon>Paenibacillus</taxon>
    </lineage>
</organism>
<keyword evidence="3" id="KW-0813">Transport</keyword>
<dbReference type="PANTHER" id="PTHR30290:SF9">
    <property type="entry name" value="OLIGOPEPTIDE-BINDING PROTEIN APPA"/>
    <property type="match status" value="1"/>
</dbReference>
<proteinExistence type="inferred from homology"/>
<dbReference type="CDD" id="cd08510">
    <property type="entry name" value="PBP2_Lactococcal_OppA_like"/>
    <property type="match status" value="1"/>
</dbReference>
<dbReference type="InterPro" id="IPR030678">
    <property type="entry name" value="Peptide/Ni-bd"/>
</dbReference>
<dbReference type="Proteomes" id="UP001165962">
    <property type="component" value="Unassembled WGS sequence"/>
</dbReference>
<name>A0ABX0J755_9BACL</name>
<dbReference type="PANTHER" id="PTHR30290">
    <property type="entry name" value="PERIPLASMIC BINDING COMPONENT OF ABC TRANSPORTER"/>
    <property type="match status" value="1"/>
</dbReference>
<evidence type="ECO:0000313" key="7">
    <source>
        <dbReference type="Proteomes" id="UP001165962"/>
    </source>
</evidence>
<dbReference type="PIRSF" id="PIRSF002741">
    <property type="entry name" value="MppA"/>
    <property type="match status" value="1"/>
</dbReference>
<gene>
    <name evidence="6" type="ORF">G9U52_20315</name>
</gene>
<dbReference type="InterPro" id="IPR000914">
    <property type="entry name" value="SBP_5_dom"/>
</dbReference>
<dbReference type="InterPro" id="IPR050034">
    <property type="entry name" value="Opp4A"/>
</dbReference>